<evidence type="ECO:0000256" key="1">
    <source>
        <dbReference type="SAM" id="Coils"/>
    </source>
</evidence>
<feature type="region of interest" description="Disordered" evidence="2">
    <location>
        <begin position="345"/>
        <end position="370"/>
    </location>
</feature>
<accession>A0ABR1RAS6</accession>
<dbReference type="EMBL" id="JAQQWI010000017">
    <property type="protein sequence ID" value="KAK8006455.1"/>
    <property type="molecule type" value="Genomic_DNA"/>
</dbReference>
<dbReference type="PANTHER" id="PTHR37012">
    <property type="entry name" value="B-ZIP TRANSCRIPTION FACTOR (EUROFUNG)-RELATED"/>
    <property type="match status" value="1"/>
</dbReference>
<keyword evidence="1" id="KW-0175">Coiled coil</keyword>
<feature type="compositionally biased region" description="Polar residues" evidence="2">
    <location>
        <begin position="258"/>
        <end position="274"/>
    </location>
</feature>
<protein>
    <recommendedName>
        <fullName evidence="5">BZIP transcription factor</fullName>
    </recommendedName>
</protein>
<dbReference type="CDD" id="cd14688">
    <property type="entry name" value="bZIP_YAP"/>
    <property type="match status" value="1"/>
</dbReference>
<keyword evidence="4" id="KW-1185">Reference proteome</keyword>
<organism evidence="3 4">
    <name type="scientific">Apiospora marii</name>
    <dbReference type="NCBI Taxonomy" id="335849"/>
    <lineage>
        <taxon>Eukaryota</taxon>
        <taxon>Fungi</taxon>
        <taxon>Dikarya</taxon>
        <taxon>Ascomycota</taxon>
        <taxon>Pezizomycotina</taxon>
        <taxon>Sordariomycetes</taxon>
        <taxon>Xylariomycetidae</taxon>
        <taxon>Amphisphaeriales</taxon>
        <taxon>Apiosporaceae</taxon>
        <taxon>Apiospora</taxon>
    </lineage>
</organism>
<name>A0ABR1RAS6_9PEZI</name>
<feature type="coiled-coil region" evidence="1">
    <location>
        <begin position="142"/>
        <end position="202"/>
    </location>
</feature>
<sequence length="618" mass="67520">EGQRMPSPATASSCQPQHRHNPTAAAATTATSSAAPSADSHTPAASIGSPSAAAYHTTGHKRGLSQSLDGHSPAESNASSPHPLRDNTSAPDDQRAKKRKPGPGSRGVANLTPEQLAKKRANAGIWRILHVANYPVLRYVDREAQRAIRERTKNQIEALEKRIRDLTSQQPYQELQAVIRAKEEVEAENADLKNRMASIVSLIQPVLRTPQAGDGAGAYSAPPVQPFMGAQVAPANQPHLSAPTTSTPPSTASPTSAEQSWQPSGAHSTGSSVQASPNFAQVKLIGQQRAQALELGAGEQLRLDFLLDSSSAHKLNRMQTGVNGAQDSPAYSHLPMKHDWNGIPIPTARSGSLAQPLPQPQTHHPYENGGQVGHDQDPSWMALSGPKNCGPTCPLDSLLLDFLHERRQRAAEGVSTHEIVGPRYPSVSSLLNPANSAYSHPLSKVFTDILATFPGICGLPERVAVLYVMFLVMRWQISPSKENYDLLPSWARPQPSQVYISHPAWIDHLPFPHMRERMAKDYNPADYFFENFFIPFTTTLSLNWPYEETDCLLQSPDGDELLINPVFERHMRRLENWTLGDAFHQTFPQLNGTYNLKRDGSIARNNRDGSLEVRPGGG</sequence>
<comment type="caution">
    <text evidence="3">The sequence shown here is derived from an EMBL/GenBank/DDBJ whole genome shotgun (WGS) entry which is preliminary data.</text>
</comment>
<dbReference type="Proteomes" id="UP001396898">
    <property type="component" value="Unassembled WGS sequence"/>
</dbReference>
<feature type="region of interest" description="Disordered" evidence="2">
    <location>
        <begin position="235"/>
        <end position="274"/>
    </location>
</feature>
<feature type="non-terminal residue" evidence="3">
    <location>
        <position position="1"/>
    </location>
</feature>
<evidence type="ECO:0000313" key="4">
    <source>
        <dbReference type="Proteomes" id="UP001396898"/>
    </source>
</evidence>
<dbReference type="Gene3D" id="1.20.5.170">
    <property type="match status" value="1"/>
</dbReference>
<gene>
    <name evidence="3" type="ORF">PG991_012752</name>
</gene>
<feature type="compositionally biased region" description="Low complexity" evidence="2">
    <location>
        <begin position="22"/>
        <end position="54"/>
    </location>
</feature>
<proteinExistence type="predicted"/>
<feature type="region of interest" description="Disordered" evidence="2">
    <location>
        <begin position="1"/>
        <end position="112"/>
    </location>
</feature>
<dbReference type="PANTHER" id="PTHR37012:SF2">
    <property type="entry name" value="BZIP DOMAIN-CONTAINING PROTEIN-RELATED"/>
    <property type="match status" value="1"/>
</dbReference>
<feature type="compositionally biased region" description="Low complexity" evidence="2">
    <location>
        <begin position="241"/>
        <end position="257"/>
    </location>
</feature>
<dbReference type="Pfam" id="PF11905">
    <property type="entry name" value="DUF3425"/>
    <property type="match status" value="1"/>
</dbReference>
<reference evidence="3 4" key="1">
    <citation type="submission" date="2023-01" db="EMBL/GenBank/DDBJ databases">
        <title>Analysis of 21 Apiospora genomes using comparative genomics revels a genus with tremendous synthesis potential of carbohydrate active enzymes and secondary metabolites.</title>
        <authorList>
            <person name="Sorensen T."/>
        </authorList>
    </citation>
    <scope>NUCLEOTIDE SEQUENCE [LARGE SCALE GENOMIC DNA]</scope>
    <source>
        <strain evidence="3 4">CBS 20057</strain>
    </source>
</reference>
<evidence type="ECO:0008006" key="5">
    <source>
        <dbReference type="Google" id="ProtNLM"/>
    </source>
</evidence>
<dbReference type="InterPro" id="IPR021833">
    <property type="entry name" value="DUF3425"/>
</dbReference>
<feature type="compositionally biased region" description="Polar residues" evidence="2">
    <location>
        <begin position="64"/>
        <end position="91"/>
    </location>
</feature>
<evidence type="ECO:0000256" key="2">
    <source>
        <dbReference type="SAM" id="MobiDB-lite"/>
    </source>
</evidence>
<evidence type="ECO:0000313" key="3">
    <source>
        <dbReference type="EMBL" id="KAK8006455.1"/>
    </source>
</evidence>